<dbReference type="OrthoDB" id="3766406at2759"/>
<evidence type="ECO:0000256" key="1">
    <source>
        <dbReference type="SAM" id="MobiDB-lite"/>
    </source>
</evidence>
<sequence>MINMRLFHRSPSSSSRTSTSTASSIASESATPRSSIDSLDYDSSLEQTIKPQTAPILGLPVELIQQVALYLDTASSASLSISSRYIYYALGSNHLTSHISTVKPRFEKRRQIEDIVERAFPGHWYCSWCDLFHAWDATSVPTNPNDSNRACADFNSHLPASPSYTLRYHHIRLALAHALHGPAHGIPLSSFSYSEASMPKLFRTPIPTKIDISARIVDGQFLLHTSFALILPSWCASRKSLLTHLWPLMPHILAGHRESENGHSGLMAAIDNVLRRGWTYPSTQNCASCATDWSVSSYLFPHATGGQVRLVIRSWRDLGDGRNLFCGEWRAHGVGVRGRRGEDGGRGRGVQAGDVRRAFDSADGDVASECKRTRTASPVRERIYHTFMRRESSVDVRRSGARRGSGAKWDVRRDVEEERCREDEVGW</sequence>
<dbReference type="InterPro" id="IPR036047">
    <property type="entry name" value="F-box-like_dom_sf"/>
</dbReference>
<name>A0A6A7A9P0_9PLEO</name>
<proteinExistence type="predicted"/>
<protein>
    <recommendedName>
        <fullName evidence="4">F-box domain-containing protein</fullName>
    </recommendedName>
</protein>
<evidence type="ECO:0000313" key="2">
    <source>
        <dbReference type="EMBL" id="KAF2829387.1"/>
    </source>
</evidence>
<accession>A0A6A7A9P0</accession>
<evidence type="ECO:0000313" key="3">
    <source>
        <dbReference type="Proteomes" id="UP000799424"/>
    </source>
</evidence>
<dbReference type="SUPFAM" id="SSF81383">
    <property type="entry name" value="F-box domain"/>
    <property type="match status" value="1"/>
</dbReference>
<evidence type="ECO:0008006" key="4">
    <source>
        <dbReference type="Google" id="ProtNLM"/>
    </source>
</evidence>
<feature type="compositionally biased region" description="Low complexity" evidence="1">
    <location>
        <begin position="10"/>
        <end position="37"/>
    </location>
</feature>
<dbReference type="Proteomes" id="UP000799424">
    <property type="component" value="Unassembled WGS sequence"/>
</dbReference>
<keyword evidence="3" id="KW-1185">Reference proteome</keyword>
<gene>
    <name evidence="2" type="ORF">CC86DRAFT_437152</name>
</gene>
<dbReference type="AlphaFoldDB" id="A0A6A7A9P0"/>
<reference evidence="2" key="1">
    <citation type="journal article" date="2020" name="Stud. Mycol.">
        <title>101 Dothideomycetes genomes: a test case for predicting lifestyles and emergence of pathogens.</title>
        <authorList>
            <person name="Haridas S."/>
            <person name="Albert R."/>
            <person name="Binder M."/>
            <person name="Bloem J."/>
            <person name="Labutti K."/>
            <person name="Salamov A."/>
            <person name="Andreopoulos B."/>
            <person name="Baker S."/>
            <person name="Barry K."/>
            <person name="Bills G."/>
            <person name="Bluhm B."/>
            <person name="Cannon C."/>
            <person name="Castanera R."/>
            <person name="Culley D."/>
            <person name="Daum C."/>
            <person name="Ezra D."/>
            <person name="Gonzalez J."/>
            <person name="Henrissat B."/>
            <person name="Kuo A."/>
            <person name="Liang C."/>
            <person name="Lipzen A."/>
            <person name="Lutzoni F."/>
            <person name="Magnuson J."/>
            <person name="Mondo S."/>
            <person name="Nolan M."/>
            <person name="Ohm R."/>
            <person name="Pangilinan J."/>
            <person name="Park H.-J."/>
            <person name="Ramirez L."/>
            <person name="Alfaro M."/>
            <person name="Sun H."/>
            <person name="Tritt A."/>
            <person name="Yoshinaga Y."/>
            <person name="Zwiers L.-H."/>
            <person name="Turgeon B."/>
            <person name="Goodwin S."/>
            <person name="Spatafora J."/>
            <person name="Crous P."/>
            <person name="Grigoriev I."/>
        </authorList>
    </citation>
    <scope>NUCLEOTIDE SEQUENCE</scope>
    <source>
        <strain evidence="2">CBS 113818</strain>
    </source>
</reference>
<dbReference type="EMBL" id="MU006221">
    <property type="protein sequence ID" value="KAF2829387.1"/>
    <property type="molecule type" value="Genomic_DNA"/>
</dbReference>
<feature type="region of interest" description="Disordered" evidence="1">
    <location>
        <begin position="1"/>
        <end position="37"/>
    </location>
</feature>
<organism evidence="2 3">
    <name type="scientific">Ophiobolus disseminans</name>
    <dbReference type="NCBI Taxonomy" id="1469910"/>
    <lineage>
        <taxon>Eukaryota</taxon>
        <taxon>Fungi</taxon>
        <taxon>Dikarya</taxon>
        <taxon>Ascomycota</taxon>
        <taxon>Pezizomycotina</taxon>
        <taxon>Dothideomycetes</taxon>
        <taxon>Pleosporomycetidae</taxon>
        <taxon>Pleosporales</taxon>
        <taxon>Pleosporineae</taxon>
        <taxon>Phaeosphaeriaceae</taxon>
        <taxon>Ophiobolus</taxon>
    </lineage>
</organism>